<dbReference type="OrthoDB" id="10567190at2759"/>
<comment type="subcellular location">
    <subcellularLocation>
        <location evidence="1">Membrane</location>
    </subcellularLocation>
</comment>
<feature type="compositionally biased region" description="Pro residues" evidence="5">
    <location>
        <begin position="119"/>
        <end position="133"/>
    </location>
</feature>
<sequence length="133" mass="14779">MDATAHYAGLIARQYRYRYRGGSGRRIASGGIAGIVIGCIVFFVICILLLWFCCFRKRRARRNANHPRPAPSAGLLGRFRGNRQPQPVYPGMEEAGYGGMPPHQSGPGYPPQQTGYDYAPPPHPPQPPQPIYR</sequence>
<dbReference type="PANTHER" id="PTHR31395">
    <property type="entry name" value="SHISA"/>
    <property type="match status" value="1"/>
</dbReference>
<dbReference type="InterPro" id="IPR026910">
    <property type="entry name" value="Shisa"/>
</dbReference>
<name>A0A084B130_STACB</name>
<evidence type="ECO:0000256" key="6">
    <source>
        <dbReference type="SAM" id="Phobius"/>
    </source>
</evidence>
<keyword evidence="2 6" id="KW-0812">Transmembrane</keyword>
<organism evidence="7 8">
    <name type="scientific">Stachybotrys chartarum (strain CBS 109288 / IBT 7711)</name>
    <name type="common">Toxic black mold</name>
    <name type="synonym">Stilbospora chartarum</name>
    <dbReference type="NCBI Taxonomy" id="1280523"/>
    <lineage>
        <taxon>Eukaryota</taxon>
        <taxon>Fungi</taxon>
        <taxon>Dikarya</taxon>
        <taxon>Ascomycota</taxon>
        <taxon>Pezizomycotina</taxon>
        <taxon>Sordariomycetes</taxon>
        <taxon>Hypocreomycetidae</taxon>
        <taxon>Hypocreales</taxon>
        <taxon>Stachybotryaceae</taxon>
        <taxon>Stachybotrys</taxon>
    </lineage>
</organism>
<protein>
    <recommendedName>
        <fullName evidence="9">Mid2 domain-containing protein</fullName>
    </recommendedName>
</protein>
<keyword evidence="8" id="KW-1185">Reference proteome</keyword>
<keyword evidence="3 6" id="KW-1133">Transmembrane helix</keyword>
<reference evidence="7 8" key="1">
    <citation type="journal article" date="2014" name="BMC Genomics">
        <title>Comparative genome sequencing reveals chemotype-specific gene clusters in the toxigenic black mold Stachybotrys.</title>
        <authorList>
            <person name="Semeiks J."/>
            <person name="Borek D."/>
            <person name="Otwinowski Z."/>
            <person name="Grishin N.V."/>
        </authorList>
    </citation>
    <scope>NUCLEOTIDE SEQUENCE [LARGE SCALE GENOMIC DNA]</scope>
    <source>
        <strain evidence="8">CBS 109288 / IBT 7711</strain>
    </source>
</reference>
<evidence type="ECO:0000256" key="1">
    <source>
        <dbReference type="ARBA" id="ARBA00004370"/>
    </source>
</evidence>
<evidence type="ECO:0008006" key="9">
    <source>
        <dbReference type="Google" id="ProtNLM"/>
    </source>
</evidence>
<evidence type="ECO:0000256" key="3">
    <source>
        <dbReference type="ARBA" id="ARBA00022989"/>
    </source>
</evidence>
<feature type="transmembrane region" description="Helical" evidence="6">
    <location>
        <begin position="27"/>
        <end position="52"/>
    </location>
</feature>
<keyword evidence="4 6" id="KW-0472">Membrane</keyword>
<dbReference type="AlphaFoldDB" id="A0A084B130"/>
<dbReference type="HOGENOM" id="CLU_137525_0_0_1"/>
<evidence type="ECO:0000313" key="7">
    <source>
        <dbReference type="EMBL" id="KEY71259.1"/>
    </source>
</evidence>
<feature type="region of interest" description="Disordered" evidence="5">
    <location>
        <begin position="63"/>
        <end position="133"/>
    </location>
</feature>
<gene>
    <name evidence="7" type="ORF">S7711_10569</name>
</gene>
<proteinExistence type="predicted"/>
<dbReference type="Proteomes" id="UP000028045">
    <property type="component" value="Unassembled WGS sequence"/>
</dbReference>
<evidence type="ECO:0000256" key="4">
    <source>
        <dbReference type="ARBA" id="ARBA00023136"/>
    </source>
</evidence>
<dbReference type="EMBL" id="KL648338">
    <property type="protein sequence ID" value="KEY71259.1"/>
    <property type="molecule type" value="Genomic_DNA"/>
</dbReference>
<evidence type="ECO:0000313" key="8">
    <source>
        <dbReference type="Proteomes" id="UP000028045"/>
    </source>
</evidence>
<dbReference type="GO" id="GO:0016020">
    <property type="term" value="C:membrane"/>
    <property type="evidence" value="ECO:0007669"/>
    <property type="project" value="UniProtKB-SubCell"/>
</dbReference>
<accession>A0A084B130</accession>
<dbReference type="PANTHER" id="PTHR31395:SF23">
    <property type="entry name" value="GEO05642P1"/>
    <property type="match status" value="1"/>
</dbReference>
<evidence type="ECO:0000256" key="5">
    <source>
        <dbReference type="SAM" id="MobiDB-lite"/>
    </source>
</evidence>
<evidence type="ECO:0000256" key="2">
    <source>
        <dbReference type="ARBA" id="ARBA00022692"/>
    </source>
</evidence>